<organism evidence="1 2">
    <name type="scientific">Aquabacterium commune</name>
    <dbReference type="NCBI Taxonomy" id="70586"/>
    <lineage>
        <taxon>Bacteria</taxon>
        <taxon>Pseudomonadati</taxon>
        <taxon>Pseudomonadota</taxon>
        <taxon>Betaproteobacteria</taxon>
        <taxon>Burkholderiales</taxon>
        <taxon>Aquabacterium</taxon>
    </lineage>
</organism>
<accession>A0A4V6PVA1</accession>
<dbReference type="AlphaFoldDB" id="A0A4V6PVA1"/>
<comment type="caution">
    <text evidence="1">The sequence shown here is derived from an EMBL/GenBank/DDBJ whole genome shotgun (WGS) entry which is preliminary data.</text>
</comment>
<reference evidence="1 2" key="1">
    <citation type="submission" date="2019-03" db="EMBL/GenBank/DDBJ databases">
        <title>Genomic Encyclopedia of Type Strains, Phase IV (KMG-IV): sequencing the most valuable type-strain genomes for metagenomic binning, comparative biology and taxonomic classification.</title>
        <authorList>
            <person name="Goeker M."/>
        </authorList>
    </citation>
    <scope>NUCLEOTIDE SEQUENCE [LARGE SCALE GENOMIC DNA]</scope>
    <source>
        <strain evidence="1 2">DSM 11901</strain>
    </source>
</reference>
<name>A0A4V6PVA1_9BURK</name>
<sequence>MSLSFNGRAIADVRFSSVHGIKMAGGFGIRLSVMFNVQPWAEGGPTVCLAPAFVSIVGAEALGIGYAVPEVTIPFRVSSCPSEMGLLYDVVLSQGAMEAVERSRGGQGLVLTMRIQGTAWHEGKAEALQRVIDCRISQSDWIAALDHSGYGRTLLFEVPLPASSLANAPSPAKYLQRAKAHLVKGHYDEVVATCRLALESLSDGSEAADAQAQAMREFKGNPKALSLAQRELVLRQVTMNYTHLAHHHESDMELGRYDRSTATMVLGVTAALVSRAVVDASEL</sequence>
<dbReference type="EMBL" id="SNXW01000022">
    <property type="protein sequence ID" value="TDP78638.1"/>
    <property type="molecule type" value="Genomic_DNA"/>
</dbReference>
<protein>
    <submittedName>
        <fullName evidence="1">Uncharacterized protein</fullName>
    </submittedName>
</protein>
<evidence type="ECO:0000313" key="2">
    <source>
        <dbReference type="Proteomes" id="UP000294593"/>
    </source>
</evidence>
<evidence type="ECO:0000313" key="1">
    <source>
        <dbReference type="EMBL" id="TDP78638.1"/>
    </source>
</evidence>
<keyword evidence="2" id="KW-1185">Reference proteome</keyword>
<proteinExistence type="predicted"/>
<gene>
    <name evidence="1" type="ORF">EV672_1225</name>
</gene>
<dbReference type="Proteomes" id="UP000294593">
    <property type="component" value="Unassembled WGS sequence"/>
</dbReference>
<dbReference type="RefSeq" id="WP_133611363.1">
    <property type="nucleotide sequence ID" value="NZ_SNXW01000022.1"/>
</dbReference>